<dbReference type="Pfam" id="PF13472">
    <property type="entry name" value="Lipase_GDSL_2"/>
    <property type="match status" value="1"/>
</dbReference>
<dbReference type="GeneTree" id="ENSGT00950000183199"/>
<evidence type="ECO:0000256" key="2">
    <source>
        <dbReference type="ARBA" id="ARBA00013201"/>
    </source>
</evidence>
<proteinExistence type="inferred from homology"/>
<evidence type="ECO:0000259" key="17">
    <source>
        <dbReference type="Pfam" id="PF13472"/>
    </source>
</evidence>
<evidence type="ECO:0000256" key="4">
    <source>
        <dbReference type="ARBA" id="ARBA00022553"/>
    </source>
</evidence>
<reference evidence="18" key="2">
    <citation type="submission" date="2025-08" db="UniProtKB">
        <authorList>
            <consortium name="Ensembl"/>
        </authorList>
    </citation>
    <scope>IDENTIFICATION</scope>
</reference>
<dbReference type="GO" id="GO:0005737">
    <property type="term" value="C:cytoplasm"/>
    <property type="evidence" value="ECO:0007669"/>
    <property type="project" value="UniProtKB-SubCell"/>
</dbReference>
<dbReference type="CDD" id="cd01820">
    <property type="entry name" value="PAF_acetylesterase_like"/>
    <property type="match status" value="1"/>
</dbReference>
<dbReference type="Proteomes" id="UP000694580">
    <property type="component" value="Chromosome 5"/>
</dbReference>
<comment type="catalytic activity">
    <reaction evidence="8">
        <text>1-O-hexadecyl-2-acetyl-sn-glycero-3-phosphocholine + H2O = 1-O-hexadecyl-sn-glycero-3-phosphocholine + acetate + H(+)</text>
        <dbReference type="Rhea" id="RHEA:40479"/>
        <dbReference type="ChEBI" id="CHEBI:15377"/>
        <dbReference type="ChEBI" id="CHEBI:15378"/>
        <dbReference type="ChEBI" id="CHEBI:30089"/>
        <dbReference type="ChEBI" id="CHEBI:44811"/>
        <dbReference type="ChEBI" id="CHEBI:64496"/>
    </reaction>
    <physiologicalReaction direction="left-to-right" evidence="8">
        <dbReference type="Rhea" id="RHEA:40480"/>
    </physiologicalReaction>
</comment>
<comment type="catalytic activity">
    <reaction evidence="9">
        <text>1-O-hexadecyl-2-acetyl-sn-glycero-3-phosphate + H2O = 1-O-hexadecyl-sn-glycero-3-phosphate + acetate + H(+)</text>
        <dbReference type="Rhea" id="RHEA:41704"/>
        <dbReference type="ChEBI" id="CHEBI:15377"/>
        <dbReference type="ChEBI" id="CHEBI:15378"/>
        <dbReference type="ChEBI" id="CHEBI:30089"/>
        <dbReference type="ChEBI" id="CHEBI:77580"/>
        <dbReference type="ChEBI" id="CHEBI:78385"/>
    </reaction>
    <physiologicalReaction direction="left-to-right" evidence="9">
        <dbReference type="Rhea" id="RHEA:41705"/>
    </physiologicalReaction>
</comment>
<comment type="subcellular location">
    <subcellularLocation>
        <location evidence="1">Cytoplasm</location>
    </subcellularLocation>
</comment>
<comment type="catalytic activity">
    <reaction evidence="16">
        <text>a 1-O-alkyl-2-acetyl-sn-glycero-3-phosphocholine + H2O = a 1-O-alkyl-sn-glycero-3-phosphocholine + acetate + H(+)</text>
        <dbReference type="Rhea" id="RHEA:17777"/>
        <dbReference type="ChEBI" id="CHEBI:15377"/>
        <dbReference type="ChEBI" id="CHEBI:15378"/>
        <dbReference type="ChEBI" id="CHEBI:30089"/>
        <dbReference type="ChEBI" id="CHEBI:30909"/>
        <dbReference type="ChEBI" id="CHEBI:36707"/>
        <dbReference type="EC" id="3.1.1.47"/>
    </reaction>
    <physiologicalReaction direction="left-to-right" evidence="16">
        <dbReference type="Rhea" id="RHEA:17778"/>
    </physiologicalReaction>
</comment>
<evidence type="ECO:0000256" key="1">
    <source>
        <dbReference type="ARBA" id="ARBA00004496"/>
    </source>
</evidence>
<dbReference type="Ensembl" id="ENSDCDT00010007743.1">
    <property type="protein sequence ID" value="ENSDCDP00010007397.1"/>
    <property type="gene ID" value="ENSDCDG00010003292.1"/>
</dbReference>
<comment type="function">
    <text evidence="14">Alpha1 catalytic subunit of the cytosolic type I platelet-activating factor (PAF) acetylhydrolase (PAF-AH (I)) heterotetrameric enzyme that catalyzes the hydrolyze of the acetyl group at the sn-2 position of PAF and its analogs and modulates the action of PAF. The activity and substrate specificity of PAF-AH (I) are affected by its subunit composition. Both alpha1/alpha1 homodimer (PAFAH1B3/PAFAH1B3 homodimer) and alpha1/alpha2 heterodimer(PAFAH1B3/PAFAH1B2 heterodimer) hydrolyze 1-O-alkyl-2-acetyl-sn-glycero-3-phosphoric acid (AAGPA) more efficiently than PAF, but they have little hydrolytic activity towards 1-O-alkyl-2-acetyl-sn-glycero-3-phosphorylethanolamine (AAGPE). Plays an important role during the development of brain.</text>
</comment>
<evidence type="ECO:0000256" key="6">
    <source>
        <dbReference type="ARBA" id="ARBA00022990"/>
    </source>
</evidence>
<keyword evidence="3" id="KW-0963">Cytoplasm</keyword>
<sequence>MVWGELDRRVKVKGPTSAKHLWELLQDCWKTISAAAMSPTNSNPAATPNPCQDTQGDGRWMSMHNRFVSGSKGKEPDVLFVGDSLVQLLHEFEVWRKLFSPLHALNFGIGGDATQHVLWRLTNGELEYISPKVVVLWVGTNNHGHSPEDICGGIIAIVHLIHTKLPHTHCLVLGLLPRGKSPNRLRERNAKVNELVQGKLSSLSCASYLDVDPGFVQSDGTISHQDLYDYLHLTPQAYQRVCQPLYTCIKTLLERPAENKGP</sequence>
<comment type="similarity">
    <text evidence="10">Belongs to the 'GDSL' lipolytic enzyme family. Platelet-activating factor acetylhydrolase IB beta/gamma subunits subfamily.</text>
</comment>
<comment type="subunit">
    <text evidence="15">Forms a catalytic dimer which is either homodimer (alpha1/alpha1 homodimer) or heterodimer with PAFAH1B2 (alpha1/alpha2 heterodimer). Component of the cytosolic (PAF-AH (I)) heterotetrameric enzyme, which is composed of PAFAH1B1 (beta), PAFAH1B2 (alpha2) and PAFAH1B3 (alpha1) subunits. The catalytic activity of the enzyme resides in the alpha1 (PAFAH1B3) and alpha2 (PAFAH1B2) subunits, whereas the beta subunit (PAFAH1B1) has regulatory activity. Trimer formation is not essential for the catalytic activity. Interacts with VLDLR; this interaction may modulate the Reelin pathway.</text>
</comment>
<protein>
    <recommendedName>
        <fullName evidence="11">Platelet-activating factor acetylhydrolase IB subunit alpha1</fullName>
        <ecNumber evidence="2">3.1.1.47</ecNumber>
    </recommendedName>
    <alternativeName>
        <fullName evidence="13">PAF acetylhydrolase 29 kDa subunit</fullName>
    </alternativeName>
    <alternativeName>
        <fullName evidence="12">PAF-AH subunit gamma</fullName>
    </alternativeName>
</protein>
<dbReference type="GO" id="GO:0003847">
    <property type="term" value="F:1-alkyl-2-acetylglycerophosphocholine esterase activity"/>
    <property type="evidence" value="ECO:0007669"/>
    <property type="project" value="UniProtKB-EC"/>
</dbReference>
<dbReference type="GO" id="GO:0006629">
    <property type="term" value="P:lipid metabolic process"/>
    <property type="evidence" value="ECO:0007669"/>
    <property type="project" value="UniProtKB-KW"/>
</dbReference>
<dbReference type="AlphaFoldDB" id="A0AAY4AEQ2"/>
<keyword evidence="19" id="KW-1185">Reference proteome</keyword>
<dbReference type="PANTHER" id="PTHR11852">
    <property type="entry name" value="PLATELET-ACTIVATING FACTOR ACETYLHYDROLASE"/>
    <property type="match status" value="1"/>
</dbReference>
<name>A0AAY4AEQ2_9TELE</name>
<keyword evidence="5" id="KW-0378">Hydrolase</keyword>
<evidence type="ECO:0000256" key="16">
    <source>
        <dbReference type="ARBA" id="ARBA00048078"/>
    </source>
</evidence>
<evidence type="ECO:0000256" key="14">
    <source>
        <dbReference type="ARBA" id="ARBA00046067"/>
    </source>
</evidence>
<evidence type="ECO:0000313" key="19">
    <source>
        <dbReference type="Proteomes" id="UP000694580"/>
    </source>
</evidence>
<evidence type="ECO:0000256" key="7">
    <source>
        <dbReference type="ARBA" id="ARBA00023098"/>
    </source>
</evidence>
<dbReference type="GO" id="GO:0047179">
    <property type="term" value="F:platelet-activating factor acetyltransferase activity"/>
    <property type="evidence" value="ECO:0007669"/>
    <property type="project" value="TreeGrafter"/>
</dbReference>
<organism evidence="18 19">
    <name type="scientific">Denticeps clupeoides</name>
    <name type="common">denticle herring</name>
    <dbReference type="NCBI Taxonomy" id="299321"/>
    <lineage>
        <taxon>Eukaryota</taxon>
        <taxon>Metazoa</taxon>
        <taxon>Chordata</taxon>
        <taxon>Craniata</taxon>
        <taxon>Vertebrata</taxon>
        <taxon>Euteleostomi</taxon>
        <taxon>Actinopterygii</taxon>
        <taxon>Neopterygii</taxon>
        <taxon>Teleostei</taxon>
        <taxon>Clupei</taxon>
        <taxon>Clupeiformes</taxon>
        <taxon>Denticipitoidei</taxon>
        <taxon>Denticipitidae</taxon>
        <taxon>Denticeps</taxon>
    </lineage>
</organism>
<evidence type="ECO:0000256" key="13">
    <source>
        <dbReference type="ARBA" id="ARBA00044307"/>
    </source>
</evidence>
<dbReference type="PANTHER" id="PTHR11852:SF2">
    <property type="entry name" value="PLATELET-ACTIVATING FACTOR ACETYLHYDROLASE IB SUBUNIT ALPHA1"/>
    <property type="match status" value="1"/>
</dbReference>
<dbReference type="Gene3D" id="3.40.50.1110">
    <property type="entry name" value="SGNH hydrolase"/>
    <property type="match status" value="1"/>
</dbReference>
<dbReference type="SUPFAM" id="SSF52266">
    <property type="entry name" value="SGNH hydrolase"/>
    <property type="match status" value="1"/>
</dbReference>
<reference evidence="18" key="3">
    <citation type="submission" date="2025-09" db="UniProtKB">
        <authorList>
            <consortium name="Ensembl"/>
        </authorList>
    </citation>
    <scope>IDENTIFICATION</scope>
</reference>
<evidence type="ECO:0000256" key="3">
    <source>
        <dbReference type="ARBA" id="ARBA00022490"/>
    </source>
</evidence>
<keyword evidence="6" id="KW-0007">Acetylation</keyword>
<evidence type="ECO:0000256" key="11">
    <source>
        <dbReference type="ARBA" id="ARBA00044095"/>
    </source>
</evidence>
<evidence type="ECO:0000256" key="15">
    <source>
        <dbReference type="ARBA" id="ARBA00047139"/>
    </source>
</evidence>
<evidence type="ECO:0000256" key="5">
    <source>
        <dbReference type="ARBA" id="ARBA00022801"/>
    </source>
</evidence>
<reference evidence="18 19" key="1">
    <citation type="submission" date="2020-06" db="EMBL/GenBank/DDBJ databases">
        <authorList>
            <consortium name="Wellcome Sanger Institute Data Sharing"/>
        </authorList>
    </citation>
    <scope>NUCLEOTIDE SEQUENCE [LARGE SCALE GENOMIC DNA]</scope>
</reference>
<feature type="domain" description="SGNH hydrolase-type esterase" evidence="17">
    <location>
        <begin position="80"/>
        <end position="240"/>
    </location>
</feature>
<evidence type="ECO:0000313" key="18">
    <source>
        <dbReference type="Ensembl" id="ENSDCDP00010007397.1"/>
    </source>
</evidence>
<dbReference type="EC" id="3.1.1.47" evidence="2"/>
<gene>
    <name evidence="18" type="primary">CA8</name>
</gene>
<evidence type="ECO:0000256" key="9">
    <source>
        <dbReference type="ARBA" id="ARBA00035804"/>
    </source>
</evidence>
<keyword evidence="4" id="KW-0597">Phosphoprotein</keyword>
<accession>A0AAY4AEQ2</accession>
<keyword evidence="7" id="KW-0443">Lipid metabolism</keyword>
<evidence type="ECO:0000256" key="8">
    <source>
        <dbReference type="ARBA" id="ARBA00023721"/>
    </source>
</evidence>
<dbReference type="InterPro" id="IPR036514">
    <property type="entry name" value="SGNH_hydro_sf"/>
</dbReference>
<dbReference type="InterPro" id="IPR013830">
    <property type="entry name" value="SGNH_hydro"/>
</dbReference>
<evidence type="ECO:0000256" key="12">
    <source>
        <dbReference type="ARBA" id="ARBA00044294"/>
    </source>
</evidence>
<evidence type="ECO:0000256" key="10">
    <source>
        <dbReference type="ARBA" id="ARBA00038184"/>
    </source>
</evidence>